<name>A0A175JP74_ENTHI</name>
<gene>
    <name evidence="2" type="ORF">CL6EHI_079850</name>
</gene>
<evidence type="ECO:0000256" key="1">
    <source>
        <dbReference type="SAM" id="Coils"/>
    </source>
</evidence>
<reference evidence="2 3" key="1">
    <citation type="submission" date="2016-05" db="EMBL/GenBank/DDBJ databases">
        <title>First whole genome sequencing of Entamoeba histolytica HM1:IMSS-clone-6.</title>
        <authorList>
            <person name="Mukherjee Avik.K."/>
            <person name="Izumyama S."/>
            <person name="Nakada-Tsukui K."/>
            <person name="Nozaki T."/>
        </authorList>
    </citation>
    <scope>NUCLEOTIDE SEQUENCE [LARGE SCALE GENOMIC DNA]</scope>
    <source>
        <strain evidence="2 3">HM1:IMSS clone 6</strain>
    </source>
</reference>
<sequence length="208" mass="24497">MTLEIINTTEVDTSNYKMWTELASAPEDFNMVVDKTTLTQMVHCFQQTMNQEIKRHFEEEFIKRQPMIDKAFTEKYNNIQQNPSSIKEELQNEKIKYAELTKVFNELIRDQKNLKSHLETLQNKINLLDQEIQATQIQQQQLANKFNLKIATIDKEKLRKEIELNRIMSSHDQMVEEFNKLQIAHHKYKAALLKAQTEINALKSGLGK</sequence>
<dbReference type="VEuPathDB" id="AmoebaDB:EHI7A_038660"/>
<evidence type="ECO:0000313" key="2">
    <source>
        <dbReference type="EMBL" id="GAT95511.1"/>
    </source>
</evidence>
<dbReference type="EMBL" id="BDEQ01000001">
    <property type="protein sequence ID" value="GAT95511.1"/>
    <property type="molecule type" value="Genomic_DNA"/>
</dbReference>
<dbReference type="AlphaFoldDB" id="A0A175JP74"/>
<dbReference type="VEuPathDB" id="AmoebaDB:EHI_079850"/>
<organism evidence="2 3">
    <name type="scientific">Entamoeba histolytica</name>
    <dbReference type="NCBI Taxonomy" id="5759"/>
    <lineage>
        <taxon>Eukaryota</taxon>
        <taxon>Amoebozoa</taxon>
        <taxon>Evosea</taxon>
        <taxon>Archamoebae</taxon>
        <taxon>Mastigamoebida</taxon>
        <taxon>Entamoebidae</taxon>
        <taxon>Entamoeba</taxon>
    </lineage>
</organism>
<dbReference type="Proteomes" id="UP000078387">
    <property type="component" value="Unassembled WGS sequence"/>
</dbReference>
<protein>
    <submittedName>
        <fullName evidence="2">Uncharacterized protein</fullName>
    </submittedName>
</protein>
<keyword evidence="1" id="KW-0175">Coiled coil</keyword>
<accession>A0A175JP74</accession>
<comment type="caution">
    <text evidence="2">The sequence shown here is derived from an EMBL/GenBank/DDBJ whole genome shotgun (WGS) entry which is preliminary data.</text>
</comment>
<evidence type="ECO:0000313" key="3">
    <source>
        <dbReference type="Proteomes" id="UP000078387"/>
    </source>
</evidence>
<feature type="coiled-coil region" evidence="1">
    <location>
        <begin position="104"/>
        <end position="145"/>
    </location>
</feature>
<proteinExistence type="predicted"/>
<dbReference type="VEuPathDB" id="AmoebaDB:EHI8A_037530"/>
<dbReference type="eggNOG" id="ENOG502REAC">
    <property type="taxonomic scope" value="Eukaryota"/>
</dbReference>
<dbReference type="VEuPathDB" id="AmoebaDB:KM1_078990"/>